<feature type="compositionally biased region" description="Low complexity" evidence="1">
    <location>
        <begin position="713"/>
        <end position="726"/>
    </location>
</feature>
<dbReference type="EMBL" id="GFDL01011449">
    <property type="protein sequence ID" value="JAV23596.1"/>
    <property type="molecule type" value="Transcribed_RNA"/>
</dbReference>
<protein>
    <submittedName>
        <fullName evidence="2">Putative mixed-lineage leukemia protein</fullName>
    </submittedName>
</protein>
<feature type="region of interest" description="Disordered" evidence="1">
    <location>
        <begin position="303"/>
        <end position="370"/>
    </location>
</feature>
<sequence>MSNSSTKHQDSIKQEKTLAQISSAAASSARAASLSPAAIPTTLIIKPPHDHSGSNKDLLSKEAIAKFTTSNFTETIVVNSDSVFGTTSTSSSSNNNSNAAGPTSSAANQSSTSGSVSSNVAPTSVIENTGGGGGGSNKQQLNMSGGGNSSYSGSGVAKKRKADARSTPTSIASGDIDINRDLIKDVAVSLVPLPLNKNDNIDPASLSGFEKSIKKAKTEPSSPLQPATTTGDPNLQNVSPNLVQQTHGSNVISSSSVKHQSQSNSPQLQQQQQQLQQQQQQQNQPHTPSLVVSVPLSTATVPGINLPTSSSGSSGSSSTATSSSSSNTTNSNSNVPPPPPTSSQLQSGSSSSGNTPNIISPGQMPPGSSLYQQIAHRSGSDQLLNASTNRSSPVIQQPAPSAASHVIQNAAHSILERHSPSMRSSPSIITSVSSQQHQPTPPQSHNNLFLTAALDLNSGSGLSGGVSVLQSVSPVPMSAIQSTSSSPITPGGDGGLKITYEKQTPTTNARITALQEQEQHLAGRRSRTPDNSFGSNSSFSGGGGGLKFSYEAQTPTTSVLSAAVNPAQMGATSTIITTPQPMVVKESPPSSPGSDTGGATVRGSNKRNRKLSTNSNAGKAGGVGIVADAGGGGGGPPDAKDSKLFQNGVVHATHMLGNQLNPNSTVAQKMSDQLCMEVDAHSFVEAPTALVGPPFPGKSQAVRSSAPQPAPPSLSSMLSGSGTATANGNTPQSLEQLLERQWEQGSQFLMEQAQHFDIASLLSCLHQLRSENIRLEEHVNNLVARRDHLLAVNARLAIPLNPAALGGVGLGGGGGGGGGASGGTGSGSSGTAAGSGTGSAGSQGQFNNMHGNGPHEGGGSSTTTASTISSRSSRIQQHQSQQQQQTQSHFGSNSTGQIPLENGIDFRHSNTTHQNTNSSSISEKPNTIYVNF</sequence>
<dbReference type="CDD" id="cd20901">
    <property type="entry name" value="CC_AF10"/>
    <property type="match status" value="1"/>
</dbReference>
<feature type="compositionally biased region" description="Low complexity" evidence="1">
    <location>
        <begin position="305"/>
        <end position="334"/>
    </location>
</feature>
<dbReference type="AlphaFoldDB" id="A0A1Q3F7R4"/>
<feature type="region of interest" description="Disordered" evidence="1">
    <location>
        <begin position="214"/>
        <end position="287"/>
    </location>
</feature>
<feature type="compositionally biased region" description="Low complexity" evidence="1">
    <location>
        <begin position="861"/>
        <end position="889"/>
    </location>
</feature>
<feature type="compositionally biased region" description="Polar residues" evidence="1">
    <location>
        <begin position="383"/>
        <end position="399"/>
    </location>
</feature>
<feature type="compositionally biased region" description="Low complexity" evidence="1">
    <location>
        <begin position="86"/>
        <end position="120"/>
    </location>
</feature>
<feature type="region of interest" description="Disordered" evidence="1">
    <location>
        <begin position="84"/>
        <end position="173"/>
    </location>
</feature>
<feature type="region of interest" description="Disordered" evidence="1">
    <location>
        <begin position="418"/>
        <end position="444"/>
    </location>
</feature>
<evidence type="ECO:0000256" key="1">
    <source>
        <dbReference type="SAM" id="MobiDB-lite"/>
    </source>
</evidence>
<feature type="region of interest" description="Disordered" evidence="1">
    <location>
        <begin position="695"/>
        <end position="731"/>
    </location>
</feature>
<feature type="compositionally biased region" description="Low complexity" evidence="1">
    <location>
        <begin position="249"/>
        <end position="285"/>
    </location>
</feature>
<dbReference type="InterPro" id="IPR049773">
    <property type="entry name" value="AF10-like_CC"/>
</dbReference>
<feature type="compositionally biased region" description="Basic and acidic residues" evidence="1">
    <location>
        <begin position="7"/>
        <end position="16"/>
    </location>
</feature>
<feature type="compositionally biased region" description="Low complexity" evidence="1">
    <location>
        <begin position="19"/>
        <end position="32"/>
    </location>
</feature>
<feature type="region of interest" description="Disordered" evidence="1">
    <location>
        <begin position="816"/>
        <end position="932"/>
    </location>
</feature>
<organism evidence="2">
    <name type="scientific">Culex tarsalis</name>
    <name type="common">Encephalitis mosquito</name>
    <dbReference type="NCBI Taxonomy" id="7177"/>
    <lineage>
        <taxon>Eukaryota</taxon>
        <taxon>Metazoa</taxon>
        <taxon>Ecdysozoa</taxon>
        <taxon>Arthropoda</taxon>
        <taxon>Hexapoda</taxon>
        <taxon>Insecta</taxon>
        <taxon>Pterygota</taxon>
        <taxon>Neoptera</taxon>
        <taxon>Endopterygota</taxon>
        <taxon>Diptera</taxon>
        <taxon>Nematocera</taxon>
        <taxon>Culicoidea</taxon>
        <taxon>Culicidae</taxon>
        <taxon>Culicinae</taxon>
        <taxon>Culicini</taxon>
        <taxon>Culex</taxon>
        <taxon>Culex</taxon>
    </lineage>
</organism>
<feature type="region of interest" description="Disordered" evidence="1">
    <location>
        <begin position="1"/>
        <end position="32"/>
    </location>
</feature>
<feature type="region of interest" description="Disordered" evidence="1">
    <location>
        <begin position="578"/>
        <end position="622"/>
    </location>
</feature>
<evidence type="ECO:0000313" key="2">
    <source>
        <dbReference type="EMBL" id="JAV23596.1"/>
    </source>
</evidence>
<feature type="compositionally biased region" description="Polar residues" evidence="1">
    <location>
        <begin position="923"/>
        <end position="932"/>
    </location>
</feature>
<accession>A0A1Q3F7R4</accession>
<feature type="compositionally biased region" description="Gly residues" evidence="1">
    <location>
        <begin position="816"/>
        <end position="841"/>
    </location>
</feature>
<feature type="compositionally biased region" description="Low complexity" evidence="1">
    <location>
        <begin position="909"/>
        <end position="922"/>
    </location>
</feature>
<feature type="region of interest" description="Disordered" evidence="1">
    <location>
        <begin position="383"/>
        <end position="405"/>
    </location>
</feature>
<feature type="compositionally biased region" description="Low complexity" evidence="1">
    <location>
        <begin position="342"/>
        <end position="357"/>
    </location>
</feature>
<feature type="region of interest" description="Disordered" evidence="1">
    <location>
        <begin position="519"/>
        <end position="540"/>
    </location>
</feature>
<name>A0A1Q3F7R4_CULTA</name>
<feature type="compositionally biased region" description="Polar residues" evidence="1">
    <location>
        <begin position="219"/>
        <end position="248"/>
    </location>
</feature>
<proteinExistence type="predicted"/>
<reference evidence="2" key="1">
    <citation type="submission" date="2017-01" db="EMBL/GenBank/DDBJ databases">
        <title>A deep insight into the sialotranscriptome of adult male and female Cluex tarsalis mosquitoes.</title>
        <authorList>
            <person name="Ribeiro J.M."/>
            <person name="Moreira F."/>
            <person name="Bernard K.A."/>
            <person name="Calvo E."/>
        </authorList>
    </citation>
    <scope>NUCLEOTIDE SEQUENCE</scope>
    <source>
        <strain evidence="2">Kern County</strain>
        <tissue evidence="2">Salivary glands</tissue>
    </source>
</reference>
<feature type="compositionally biased region" description="Low complexity" evidence="1">
    <location>
        <begin position="421"/>
        <end position="438"/>
    </location>
</feature>